<keyword evidence="6 14" id="KW-0812">Transmembrane</keyword>
<dbReference type="Pfam" id="PF07715">
    <property type="entry name" value="Plug"/>
    <property type="match status" value="1"/>
</dbReference>
<feature type="domain" description="TonB-dependent receptor plug" evidence="19">
    <location>
        <begin position="112"/>
        <end position="216"/>
    </location>
</feature>
<keyword evidence="8" id="KW-0408">Iron</keyword>
<dbReference type="InterPro" id="IPR037066">
    <property type="entry name" value="Plug_dom_sf"/>
</dbReference>
<feature type="compositionally biased region" description="Low complexity" evidence="17">
    <location>
        <begin position="75"/>
        <end position="97"/>
    </location>
</feature>
<dbReference type="Proteomes" id="UP000183208">
    <property type="component" value="Unassembled WGS sequence"/>
</dbReference>
<protein>
    <submittedName>
        <fullName evidence="20">Iron complex outermembrane recepter protein</fullName>
    </submittedName>
</protein>
<dbReference type="InterPro" id="IPR012910">
    <property type="entry name" value="Plug_dom"/>
</dbReference>
<dbReference type="InterPro" id="IPR010105">
    <property type="entry name" value="TonB_sidphr_rcpt"/>
</dbReference>
<evidence type="ECO:0000256" key="14">
    <source>
        <dbReference type="PROSITE-ProRule" id="PRU01360"/>
    </source>
</evidence>
<keyword evidence="4 14" id="KW-1134">Transmembrane beta strand</keyword>
<dbReference type="GO" id="GO:0038023">
    <property type="term" value="F:signaling receptor activity"/>
    <property type="evidence" value="ECO:0007669"/>
    <property type="project" value="InterPro"/>
</dbReference>
<keyword evidence="7" id="KW-0732">Signal</keyword>
<keyword evidence="10 16" id="KW-0798">TonB box</keyword>
<gene>
    <name evidence="20" type="ORF">SAMN05444171_6184</name>
</gene>
<dbReference type="Gene3D" id="2.40.170.20">
    <property type="entry name" value="TonB-dependent receptor, beta-barrel domain"/>
    <property type="match status" value="1"/>
</dbReference>
<dbReference type="GO" id="GO:0015891">
    <property type="term" value="P:siderophore transport"/>
    <property type="evidence" value="ECO:0007669"/>
    <property type="project" value="InterPro"/>
</dbReference>
<dbReference type="NCBIfam" id="TIGR01783">
    <property type="entry name" value="TonB-siderophor"/>
    <property type="match status" value="1"/>
</dbReference>
<dbReference type="Gene3D" id="2.170.130.10">
    <property type="entry name" value="TonB-dependent receptor, plug domain"/>
    <property type="match status" value="1"/>
</dbReference>
<organism evidence="20 21">
    <name type="scientific">Bradyrhizobium lablabi</name>
    <dbReference type="NCBI Taxonomy" id="722472"/>
    <lineage>
        <taxon>Bacteria</taxon>
        <taxon>Pseudomonadati</taxon>
        <taxon>Pseudomonadota</taxon>
        <taxon>Alphaproteobacteria</taxon>
        <taxon>Hyphomicrobiales</taxon>
        <taxon>Nitrobacteraceae</taxon>
        <taxon>Bradyrhizobium</taxon>
    </lineage>
</organism>
<evidence type="ECO:0000256" key="13">
    <source>
        <dbReference type="ARBA" id="ARBA00023237"/>
    </source>
</evidence>
<dbReference type="SUPFAM" id="SSF56935">
    <property type="entry name" value="Porins"/>
    <property type="match status" value="1"/>
</dbReference>
<evidence type="ECO:0000256" key="7">
    <source>
        <dbReference type="ARBA" id="ARBA00022729"/>
    </source>
</evidence>
<evidence type="ECO:0000256" key="9">
    <source>
        <dbReference type="ARBA" id="ARBA00023065"/>
    </source>
</evidence>
<evidence type="ECO:0000256" key="16">
    <source>
        <dbReference type="RuleBase" id="RU003357"/>
    </source>
</evidence>
<dbReference type="InterPro" id="IPR010917">
    <property type="entry name" value="TonB_rcpt_CS"/>
</dbReference>
<evidence type="ECO:0000313" key="20">
    <source>
        <dbReference type="EMBL" id="SEE07947.1"/>
    </source>
</evidence>
<evidence type="ECO:0000256" key="10">
    <source>
        <dbReference type="ARBA" id="ARBA00023077"/>
    </source>
</evidence>
<dbReference type="InterPro" id="IPR000531">
    <property type="entry name" value="Beta-barrel_TonB"/>
</dbReference>
<dbReference type="PROSITE" id="PS52016">
    <property type="entry name" value="TONB_DEPENDENT_REC_3"/>
    <property type="match status" value="1"/>
</dbReference>
<accession>A0A1M7FHK2</accession>
<evidence type="ECO:0000256" key="4">
    <source>
        <dbReference type="ARBA" id="ARBA00022452"/>
    </source>
</evidence>
<feature type="compositionally biased region" description="Polar residues" evidence="17">
    <location>
        <begin position="47"/>
        <end position="64"/>
    </location>
</feature>
<dbReference type="OrthoDB" id="9760333at2"/>
<dbReference type="PANTHER" id="PTHR32552">
    <property type="entry name" value="FERRICHROME IRON RECEPTOR-RELATED"/>
    <property type="match status" value="1"/>
</dbReference>
<feature type="domain" description="TonB-dependent receptor-like beta-barrel" evidence="18">
    <location>
        <begin position="293"/>
        <end position="726"/>
    </location>
</feature>
<evidence type="ECO:0000256" key="15">
    <source>
        <dbReference type="PROSITE-ProRule" id="PRU10144"/>
    </source>
</evidence>
<comment type="subcellular location">
    <subcellularLocation>
        <location evidence="1 14">Cell outer membrane</location>
        <topology evidence="1 14">Multi-pass membrane protein</topology>
    </subcellularLocation>
</comment>
<evidence type="ECO:0000256" key="2">
    <source>
        <dbReference type="ARBA" id="ARBA00009810"/>
    </source>
</evidence>
<keyword evidence="11 14" id="KW-0472">Membrane</keyword>
<feature type="short sequence motif" description="TonB C-terminal box" evidence="15">
    <location>
        <begin position="739"/>
        <end position="756"/>
    </location>
</feature>
<evidence type="ECO:0000256" key="3">
    <source>
        <dbReference type="ARBA" id="ARBA00022448"/>
    </source>
</evidence>
<keyword evidence="5" id="KW-0410">Iron transport</keyword>
<comment type="similarity">
    <text evidence="2 14 16">Belongs to the TonB-dependent receptor family.</text>
</comment>
<dbReference type="GO" id="GO:0009279">
    <property type="term" value="C:cell outer membrane"/>
    <property type="evidence" value="ECO:0007669"/>
    <property type="project" value="UniProtKB-SubCell"/>
</dbReference>
<keyword evidence="13 14" id="KW-0998">Cell outer membrane</keyword>
<dbReference type="PROSITE" id="PS01156">
    <property type="entry name" value="TONB_DEPENDENT_REC_2"/>
    <property type="match status" value="1"/>
</dbReference>
<evidence type="ECO:0000259" key="19">
    <source>
        <dbReference type="Pfam" id="PF07715"/>
    </source>
</evidence>
<keyword evidence="3 14" id="KW-0813">Transport</keyword>
<evidence type="ECO:0000256" key="12">
    <source>
        <dbReference type="ARBA" id="ARBA00023170"/>
    </source>
</evidence>
<sequence>MNSVSHCASRRTSLLYSVALSSVLWPLDAWSQGAPQASRTLDPVVVTNPTPTASPRQSNSSTASRLIRGGKKRAAAAAAAVPSTTVPASPAAPTLTLNQTAGSGSRLNLTRLQTPASVEIINAETIAERGQHSVIDAVTQDATGFTASPAPGNGGLSFNTRGFTGNSTVMTLYDGTRLYVGSGTLTFPFDTWSAQRIEVLRGPASVMYGEGAIGGAINVISKMPLTVQRNEAEVSLDSNMTKRLAVDSGGPINKDVSYRVTAVGNMSDGWVDRDKTSNVAVSAAVRVQASETLAWTLSTDYGDRSPSRYFGTPLINGRVDESLRFKNYNVGDSNIRYRDSWNQLRTEWEVTDSITVHNALYYLNSQRHWRDVESYAWNKTTGLIDRSSYIEIFHNQQQVGDRMDATFRGHVLGMKNEFVAGFDVNRIDFTHTNNSPYSGASSVNPWSFDPGVFLSPIPTVPSFNTATNQYALFAEDRLSLTDQWTLIGGVRQDQPVINRTDLITPANGFVKSFSATSWRVGTVYNPVKDLALYGQYSTAVDPVGNLITLATTQKDFQLSTGKQAEVGIKQSFWQGRGEWTLAGYQIVKNNLLARDPNNPAVTQQIGQQSSRGVEASIGLVLDHGWRIDANTAWLRAKYDDFVQSVNGVAVNYAGNVPVNVPQQVSNIWLTWAFAPNWSVNGGVQIVGKTFADNANTLAHPAYTVVNGGVQWKPDANTTLSLRVYNLFDTIYATSGGTTQWLLGMPRTAELALNVKF</sequence>
<dbReference type="PANTHER" id="PTHR32552:SF84">
    <property type="entry name" value="TONB-DEPENDENT RECEPTOR-RELATED"/>
    <property type="match status" value="1"/>
</dbReference>
<proteinExistence type="inferred from homology"/>
<reference evidence="20 21" key="1">
    <citation type="submission" date="2016-10" db="EMBL/GenBank/DDBJ databases">
        <authorList>
            <person name="de Groot N.N."/>
        </authorList>
    </citation>
    <scope>NUCLEOTIDE SEQUENCE [LARGE SCALE GENOMIC DNA]</scope>
    <source>
        <strain evidence="20 21">GAS522</strain>
    </source>
</reference>
<dbReference type="InterPro" id="IPR036942">
    <property type="entry name" value="Beta-barrel_TonB_sf"/>
</dbReference>
<evidence type="ECO:0000256" key="8">
    <source>
        <dbReference type="ARBA" id="ARBA00023004"/>
    </source>
</evidence>
<dbReference type="EMBL" id="FNTI01000001">
    <property type="protein sequence ID" value="SEE07947.1"/>
    <property type="molecule type" value="Genomic_DNA"/>
</dbReference>
<keyword evidence="12" id="KW-0675">Receptor</keyword>
<name>A0A1M7FHK2_9BRAD</name>
<dbReference type="Pfam" id="PF00593">
    <property type="entry name" value="TonB_dep_Rec_b-barrel"/>
    <property type="match status" value="1"/>
</dbReference>
<dbReference type="RefSeq" id="WP_074827207.1">
    <property type="nucleotide sequence ID" value="NZ_FNTI01000001.1"/>
</dbReference>
<evidence type="ECO:0000256" key="11">
    <source>
        <dbReference type="ARBA" id="ARBA00023136"/>
    </source>
</evidence>
<dbReference type="CDD" id="cd01347">
    <property type="entry name" value="ligand_gated_channel"/>
    <property type="match status" value="1"/>
</dbReference>
<evidence type="ECO:0000259" key="18">
    <source>
        <dbReference type="Pfam" id="PF00593"/>
    </source>
</evidence>
<dbReference type="AlphaFoldDB" id="A0A1M7FHK2"/>
<evidence type="ECO:0000256" key="5">
    <source>
        <dbReference type="ARBA" id="ARBA00022496"/>
    </source>
</evidence>
<evidence type="ECO:0000313" key="21">
    <source>
        <dbReference type="Proteomes" id="UP000183208"/>
    </source>
</evidence>
<dbReference type="GO" id="GO:0015344">
    <property type="term" value="F:siderophore uptake transmembrane transporter activity"/>
    <property type="evidence" value="ECO:0007669"/>
    <property type="project" value="TreeGrafter"/>
</dbReference>
<dbReference type="InterPro" id="IPR039426">
    <property type="entry name" value="TonB-dep_rcpt-like"/>
</dbReference>
<keyword evidence="9" id="KW-0406">Ion transport</keyword>
<feature type="region of interest" description="Disordered" evidence="17">
    <location>
        <begin position="41"/>
        <end position="102"/>
    </location>
</feature>
<evidence type="ECO:0000256" key="1">
    <source>
        <dbReference type="ARBA" id="ARBA00004571"/>
    </source>
</evidence>
<evidence type="ECO:0000256" key="6">
    <source>
        <dbReference type="ARBA" id="ARBA00022692"/>
    </source>
</evidence>
<evidence type="ECO:0000256" key="17">
    <source>
        <dbReference type="SAM" id="MobiDB-lite"/>
    </source>
</evidence>